<feature type="domain" description="HTH OST-type" evidence="3">
    <location>
        <begin position="21"/>
        <end position="100"/>
    </location>
</feature>
<dbReference type="Pfam" id="PF25794">
    <property type="entry name" value="SACS"/>
    <property type="match status" value="1"/>
</dbReference>
<reference evidence="4 5" key="1">
    <citation type="submission" date="2020-06" db="EMBL/GenBank/DDBJ databases">
        <authorList>
            <consortium name="Wellcome Sanger Institute Data Sharing"/>
        </authorList>
    </citation>
    <scope>NUCLEOTIDE SEQUENCE [LARGE SCALE GENOMIC DNA]</scope>
</reference>
<evidence type="ECO:0000313" key="5">
    <source>
        <dbReference type="Proteomes" id="UP000694580"/>
    </source>
</evidence>
<evidence type="ECO:0000256" key="1">
    <source>
        <dbReference type="ARBA" id="ARBA00022782"/>
    </source>
</evidence>
<dbReference type="PANTHER" id="PTHR32387">
    <property type="entry name" value="WU:FJ29H11"/>
    <property type="match status" value="1"/>
</dbReference>
<feature type="region of interest" description="Disordered" evidence="2">
    <location>
        <begin position="107"/>
        <end position="128"/>
    </location>
</feature>
<protein>
    <recommendedName>
        <fullName evidence="3">HTH OST-type domain-containing protein</fullName>
    </recommendedName>
</protein>
<evidence type="ECO:0000259" key="3">
    <source>
        <dbReference type="PROSITE" id="PS51644"/>
    </source>
</evidence>
<dbReference type="NCBIfam" id="NF047352">
    <property type="entry name" value="P_loop_sacsin"/>
    <property type="match status" value="1"/>
</dbReference>
<evidence type="ECO:0000313" key="4">
    <source>
        <dbReference type="Ensembl" id="ENSDCDP00010024752.1"/>
    </source>
</evidence>
<sequence length="2577" mass="290736">MTNFNSIRGIHFNCPHCCRGNMASDAQKVVKLVKQNPAGIPLNKLAVFFSQKYKKNLTASKHGYRNITEYINSLEELVTVDQVVFHRSEVPGAVSAVPQCLGKVPASSYQPALPEQQPRKRRGASNHCSTEDLRDAAVLQLTGPPLQLPPPVDPEFPALGAKLSRAEERRPRGAAGGRGPVFRESYHAQLREWHNSNTRAAETLENDEETGSQRSRRKVVSVEEVNSLAQDVIRSLATSGDLVTVEKVISQVCALLQVPSLKAFRITHRDLPAVENLQRSIKEVNVFIECVDTVSTMCTLHELALALAGLKNKKRFEELSLGPLCKFPIIHRLFKVDPNTKDEDIHQIETVDILRSLREFRKKQTKQMVDLAEFMQFLADQHNCESPYELGIRIQSVALAISTLKKVTNEMYDNMDHAKNILQKDVEEEVQAQLWKIKKKLMDPAQGPPIFSPCGSTELRFKYANMSAADAVIETNCCLSLQDFLNHVAKDRPTRSLFQMAICCGSLEPSRDLNPKEKPQKSASEKKHEESAAQYLLKCVSTVNGPLTLASLSKLEKKVTEHFSFRDFNQLGQNTFLDFLVKQTLILQQVAGGSIMLNCPDSRPCGFRPSKQDVFEFIRQCGEENSSKLDFTECALRNHFAVGDSKDLGYGPLKTLVELVQRQRQLGDPVGPCLLHYEAPLLPAHSGHEVSELVGRLGEVSREQAVFSLLSTPLLEDLGSWSLWELVFQPSHGSLKDFIHSHCGHTDLLALEVAPGVILRATSCTSDSLFSEAAQILDPIGTAGHLVSIVMSHGVQNAPIPLLANHMKSSLAAAVAQQAICGESEEKSYGRIASFILECIFRIPTRICKALLQQVFLEPLSKVVGQSMSRKVLLNMAGTRYLNKLHQMGVLLGITEWTQSFQTNLRSPETPFTKVSVPLRSENSPSAIELMTNGLLDESEELSDSPITLDTNTTVLTGELDKVGDATEEQCESREHSHKAVVDDIRKSEFGIGVELNEEGQNLMKVHQDRLGRSLERLSTELYSKDTHFVLELIQNADDNSYSEDGAQPSLAFVIEKDCVTILNNEHGFEEKNIRAICDVGRSTKGKHKYGYIGQKGIGFKSVFKVTDRPEIHSSGYHICFDKTSGPMGYILPHWVDEERPLTAEATEIVEQRWTTKILLPLRPENQQTRNLFRDVHPSLLLFLHRLRSITIFNQVEKRVVSMTRKDLSDNILEVHHTDGVQRWLVVKSILYPKMIKADVESTELALAFCLSESVDSSSWLQPQQQNVFAFLPLRSFGFRFIIQGDFDIPSSREDVDRDSSWNQWLRSNLPQLFMNALDIFSSHPEFSGLKGLCYFLQFVPLPDEIQDFFKPVASQILQLLRGRPCLPAKEDKDGTVTLKQASQLAVCQDPLILDVIGTEELNRHLSLSYLHPTLQSHLSQSLLSTLGVHRLTAAEVVMVTRSMVKELIPNGTPLTDSQMVQLARLLLCNFRAEELQYNLNDDTLQELRGIPMIPLADGRLVALSGGGVFFPISESGDTPCPRIQAPLCCPDPGLNALYRDLSCVAPRLLKCLDELGNSQVRELLRRLQVHELEPQQVLQEHVMPMLRSGAWKTKPDDVVISCLLFIKQHGQQQDFQNMSIPVLTDQGFVCPSESPVHFSKEYGNVDLPNVLPGVDWVLLHPCYLLADGDTDGWRKLLGALGVHSLLTVRKETRSLTVKELSSSLWAAESQFWPKPADGNVVIEDYCCEEFRVLATTDRLSAQSLLQQRRKLLVLLAENWHSGEKYSQFKSAQVRDGDGHFLRETLSSFQLHLRQLPWVPTFRVQHKGVEATGFKCPGTTYLYSEQLHSLLGAHVDYIDTNITPSEFLSDVGVRHMVTVDMVVDLVKKWSADGGEAGSFCSTVQHIHSVYSYLLRNCSSVQLWDLFRHTPAVFVEMNDDWCSGKFYHLKDVCWAEPTRMFQRYKELLRTLNSGLQEPRILATFYSVSPEIKELFLRLKVEPDPSMKQYVDLLELICDSDPQASSAVLQDVSVIYAKLADKCRVHGEDLSVTCMVSGKRVFPTKHNGWVTLERRPLIPDNKSYEKIFQTCRDLCLLNLPPAQTNQGKAFREEDRGLFLEICGLKKLSQCITTEAQTVSYRPCPALQALVREVIPYIQSFLFHQEEFAELYSDLLESNIGQKIKTLTFGQVGELYLHYTLTLPDGVEIFQREDIICLLKDKRELYIQKDHLNTKLELCGYCLNVFSKDFKRSISLLIQDECALKRYLNKKGIKDLPDEEERWEVPMPLLPKPELTVGRRVEQDGHETLQCWPPKSSLHQSGGSSHTGTKQEHQSTETFYYFYSLSFIRFNQSGCIKCIRTREAADGIVRTHTPVRIAFCTIPAMKMKNSCEWFVELLCLMCFFLFCLRSPKPDAPVVVCSQFQGEGCGYRPLRALDNAVWTHPQTGEFLEDLDLKCSLPQNVAFTEDHTDAVRIGEWGEQLVHSFLCHWKEDGSPGPTDVTWYNQNGESGKPFDFKVTFNEPHSPGSNEIFVEVKTTVKQDRKFIHLSANELDFALKVRDKYHLYRVYGAGDSQNVRLCRIKNLAQQLHSKTVEMFLLV</sequence>
<proteinExistence type="predicted"/>
<name>A0AAY4BVZ5_9TELE</name>
<dbReference type="InterPro" id="IPR058210">
    <property type="entry name" value="SACS/Nov_dom"/>
</dbReference>
<dbReference type="GeneTree" id="ENSGT00940000169412"/>
<organism evidence="4 5">
    <name type="scientific">Denticeps clupeoides</name>
    <name type="common">denticle herring</name>
    <dbReference type="NCBI Taxonomy" id="299321"/>
    <lineage>
        <taxon>Eukaryota</taxon>
        <taxon>Metazoa</taxon>
        <taxon>Chordata</taxon>
        <taxon>Craniata</taxon>
        <taxon>Vertebrata</taxon>
        <taxon>Euteleostomi</taxon>
        <taxon>Actinopterygii</taxon>
        <taxon>Neopterygii</taxon>
        <taxon>Teleostei</taxon>
        <taxon>Clupei</taxon>
        <taxon>Clupeiformes</taxon>
        <taxon>Denticipitoidei</taxon>
        <taxon>Denticipitidae</taxon>
        <taxon>Denticeps</taxon>
    </lineage>
</organism>
<dbReference type="PROSITE" id="PS51644">
    <property type="entry name" value="HTH_OST"/>
    <property type="match status" value="1"/>
</dbReference>
<dbReference type="InterPro" id="IPR024975">
    <property type="entry name" value="NOV_C"/>
</dbReference>
<evidence type="ECO:0000256" key="2">
    <source>
        <dbReference type="SAM" id="MobiDB-lite"/>
    </source>
</evidence>
<dbReference type="Gene3D" id="3.30.420.610">
    <property type="entry name" value="LOTUS domain-like"/>
    <property type="match status" value="1"/>
</dbReference>
<feature type="compositionally biased region" description="Polar residues" evidence="2">
    <location>
        <begin position="2294"/>
        <end position="2305"/>
    </location>
</feature>
<keyword evidence="5" id="KW-1185">Reference proteome</keyword>
<dbReference type="PANTHER" id="PTHR32387:SF0">
    <property type="entry name" value="PROTEIN NO VEIN"/>
    <property type="match status" value="1"/>
</dbReference>
<feature type="region of interest" description="Disordered" evidence="2">
    <location>
        <begin position="196"/>
        <end position="218"/>
    </location>
</feature>
<dbReference type="InterPro" id="IPR052957">
    <property type="entry name" value="Auxin_embryo_med"/>
</dbReference>
<reference evidence="4" key="2">
    <citation type="submission" date="2025-08" db="UniProtKB">
        <authorList>
            <consortium name="Ensembl"/>
        </authorList>
    </citation>
    <scope>IDENTIFICATION</scope>
</reference>
<dbReference type="SUPFAM" id="SSF55874">
    <property type="entry name" value="ATPase domain of HSP90 chaperone/DNA topoisomerase II/histidine kinase"/>
    <property type="match status" value="1"/>
</dbReference>
<feature type="region of interest" description="Disordered" evidence="2">
    <location>
        <begin position="2286"/>
        <end position="2308"/>
    </location>
</feature>
<keyword evidence="1" id="KW-0221">Differentiation</keyword>
<dbReference type="InterPro" id="IPR041966">
    <property type="entry name" value="LOTUS-like"/>
</dbReference>
<dbReference type="InterPro" id="IPR036890">
    <property type="entry name" value="HATPase_C_sf"/>
</dbReference>
<reference evidence="4" key="3">
    <citation type="submission" date="2025-09" db="UniProtKB">
        <authorList>
            <consortium name="Ensembl"/>
        </authorList>
    </citation>
    <scope>IDENTIFICATION</scope>
</reference>
<dbReference type="Proteomes" id="UP000694580">
    <property type="component" value="Chromosome 8"/>
</dbReference>
<gene>
    <name evidence="4" type="primary">wu:fj29h11</name>
</gene>
<dbReference type="InterPro" id="IPR025605">
    <property type="entry name" value="OST-HTH/LOTUS_dom"/>
</dbReference>
<dbReference type="Gene3D" id="3.30.565.10">
    <property type="entry name" value="Histidine kinase-like ATPase, C-terminal domain"/>
    <property type="match status" value="1"/>
</dbReference>
<dbReference type="Ensembl" id="ENSDCDT00010030732.1">
    <property type="protein sequence ID" value="ENSDCDP00010024752.1"/>
    <property type="gene ID" value="ENSDCDG00010015787.1"/>
</dbReference>
<dbReference type="GO" id="GO:0030154">
    <property type="term" value="P:cell differentiation"/>
    <property type="evidence" value="ECO:0007669"/>
    <property type="project" value="UniProtKB-KW"/>
</dbReference>
<dbReference type="Pfam" id="PF13020">
    <property type="entry name" value="NOV_C"/>
    <property type="match status" value="1"/>
</dbReference>
<accession>A0AAY4BVZ5</accession>
<dbReference type="Pfam" id="PF12872">
    <property type="entry name" value="OST-HTH"/>
    <property type="match status" value="1"/>
</dbReference>